<protein>
    <submittedName>
        <fullName evidence="9">Transcriptional repressor</fullName>
    </submittedName>
</protein>
<dbReference type="CDD" id="cd07153">
    <property type="entry name" value="Fur_like"/>
    <property type="match status" value="1"/>
</dbReference>
<evidence type="ECO:0000256" key="5">
    <source>
        <dbReference type="ARBA" id="ARBA00023125"/>
    </source>
</evidence>
<keyword evidence="6" id="KW-0804">Transcription</keyword>
<comment type="cofactor">
    <cofactor evidence="7">
        <name>Zn(2+)</name>
        <dbReference type="ChEBI" id="CHEBI:29105"/>
    </cofactor>
    <text evidence="7">Binds 1 zinc ion per subunit.</text>
</comment>
<feature type="binding site" evidence="7">
    <location>
        <position position="48"/>
    </location>
    <ligand>
        <name>Zn(2+)</name>
        <dbReference type="ChEBI" id="CHEBI:29105"/>
    </ligand>
</feature>
<evidence type="ECO:0000256" key="4">
    <source>
        <dbReference type="ARBA" id="ARBA00023015"/>
    </source>
</evidence>
<accession>A0A9D0YP43</accession>
<dbReference type="InterPro" id="IPR002481">
    <property type="entry name" value="FUR"/>
</dbReference>
<keyword evidence="4" id="KW-0805">Transcription regulation</keyword>
<evidence type="ECO:0000256" key="3">
    <source>
        <dbReference type="ARBA" id="ARBA00022833"/>
    </source>
</evidence>
<dbReference type="GO" id="GO:1900376">
    <property type="term" value="P:regulation of secondary metabolite biosynthetic process"/>
    <property type="evidence" value="ECO:0007669"/>
    <property type="project" value="TreeGrafter"/>
</dbReference>
<dbReference type="InterPro" id="IPR036388">
    <property type="entry name" value="WH-like_DNA-bd_sf"/>
</dbReference>
<comment type="similarity">
    <text evidence="1">Belongs to the Fur family.</text>
</comment>
<evidence type="ECO:0000256" key="6">
    <source>
        <dbReference type="ARBA" id="ARBA00023163"/>
    </source>
</evidence>
<dbReference type="EMBL" id="DQVE01000017">
    <property type="protein sequence ID" value="HIP98086.1"/>
    <property type="molecule type" value="Genomic_DNA"/>
</dbReference>
<dbReference type="Gene3D" id="1.10.10.10">
    <property type="entry name" value="Winged helix-like DNA-binding domain superfamily/Winged helix DNA-binding domain"/>
    <property type="match status" value="1"/>
</dbReference>
<feature type="binding site" evidence="8">
    <location>
        <position position="65"/>
    </location>
    <ligand>
        <name>Fe cation</name>
        <dbReference type="ChEBI" id="CHEBI:24875"/>
    </ligand>
</feature>
<evidence type="ECO:0000256" key="2">
    <source>
        <dbReference type="ARBA" id="ARBA00022491"/>
    </source>
</evidence>
<feature type="non-terminal residue" evidence="9">
    <location>
        <position position="1"/>
    </location>
</feature>
<keyword evidence="5" id="KW-0238">DNA-binding</keyword>
<feature type="binding site" evidence="7">
    <location>
        <position position="92"/>
    </location>
    <ligand>
        <name>Zn(2+)</name>
        <dbReference type="ChEBI" id="CHEBI:29105"/>
    </ligand>
</feature>
<sequence length="96" mass="10579">DKIFGLSISTVYRALAAFEELGLVRRIPTPDGKAHFEIANHPHGHFICKNCGKIIDLEDINPSVENLKGKLHQKGLVTESCNLVCYGLCKECKTNG</sequence>
<dbReference type="PANTHER" id="PTHR33202:SF7">
    <property type="entry name" value="FERRIC UPTAKE REGULATION PROTEIN"/>
    <property type="match status" value="1"/>
</dbReference>
<dbReference type="SUPFAM" id="SSF46785">
    <property type="entry name" value="Winged helix' DNA-binding domain"/>
    <property type="match status" value="1"/>
</dbReference>
<dbReference type="Proteomes" id="UP000606463">
    <property type="component" value="Unassembled WGS sequence"/>
</dbReference>
<gene>
    <name evidence="9" type="ORF">EYH37_01790</name>
</gene>
<keyword evidence="3 7" id="KW-0862">Zinc</keyword>
<feature type="binding site" evidence="7">
    <location>
        <position position="51"/>
    </location>
    <ligand>
        <name>Zn(2+)</name>
        <dbReference type="ChEBI" id="CHEBI:29105"/>
    </ligand>
</feature>
<organism evidence="9 10">
    <name type="scientific">Aquifex aeolicus</name>
    <dbReference type="NCBI Taxonomy" id="63363"/>
    <lineage>
        <taxon>Bacteria</taxon>
        <taxon>Pseudomonadati</taxon>
        <taxon>Aquificota</taxon>
        <taxon>Aquificia</taxon>
        <taxon>Aquificales</taxon>
        <taxon>Aquificaceae</taxon>
        <taxon>Aquifex</taxon>
    </lineage>
</organism>
<feature type="binding site" evidence="7">
    <location>
        <position position="89"/>
    </location>
    <ligand>
        <name>Zn(2+)</name>
        <dbReference type="ChEBI" id="CHEBI:29105"/>
    </ligand>
</feature>
<evidence type="ECO:0000256" key="7">
    <source>
        <dbReference type="PIRSR" id="PIRSR602481-1"/>
    </source>
</evidence>
<dbReference type="InterPro" id="IPR043135">
    <property type="entry name" value="Fur_C"/>
</dbReference>
<name>A0A9D0YP43_AQUAO</name>
<keyword evidence="2" id="KW-0678">Repressor</keyword>
<comment type="caution">
    <text evidence="9">The sequence shown here is derived from an EMBL/GenBank/DDBJ whole genome shotgun (WGS) entry which is preliminary data.</text>
</comment>
<keyword evidence="8" id="KW-0408">Iron</keyword>
<evidence type="ECO:0000313" key="9">
    <source>
        <dbReference type="EMBL" id="HIP98086.1"/>
    </source>
</evidence>
<dbReference type="GO" id="GO:0008270">
    <property type="term" value="F:zinc ion binding"/>
    <property type="evidence" value="ECO:0007669"/>
    <property type="project" value="TreeGrafter"/>
</dbReference>
<dbReference type="GO" id="GO:0045892">
    <property type="term" value="P:negative regulation of DNA-templated transcription"/>
    <property type="evidence" value="ECO:0007669"/>
    <property type="project" value="TreeGrafter"/>
</dbReference>
<proteinExistence type="inferred from homology"/>
<dbReference type="GO" id="GO:0003700">
    <property type="term" value="F:DNA-binding transcription factor activity"/>
    <property type="evidence" value="ECO:0007669"/>
    <property type="project" value="InterPro"/>
</dbReference>
<comment type="cofactor">
    <cofactor evidence="8">
        <name>Mn(2+)</name>
        <dbReference type="ChEBI" id="CHEBI:29035"/>
    </cofactor>
    <cofactor evidence="8">
        <name>Fe(2+)</name>
        <dbReference type="ChEBI" id="CHEBI:29033"/>
    </cofactor>
    <text evidence="8">Binds 1 Mn(2+) or Fe(2+) ion per subunit.</text>
</comment>
<dbReference type="PANTHER" id="PTHR33202">
    <property type="entry name" value="ZINC UPTAKE REGULATION PROTEIN"/>
    <property type="match status" value="1"/>
</dbReference>
<dbReference type="Pfam" id="PF01475">
    <property type="entry name" value="FUR"/>
    <property type="match status" value="1"/>
</dbReference>
<evidence type="ECO:0000256" key="8">
    <source>
        <dbReference type="PIRSR" id="PIRSR602481-2"/>
    </source>
</evidence>
<dbReference type="Gene3D" id="3.30.1490.190">
    <property type="match status" value="1"/>
</dbReference>
<dbReference type="AlphaFoldDB" id="A0A9D0YP43"/>
<evidence type="ECO:0000256" key="1">
    <source>
        <dbReference type="ARBA" id="ARBA00007957"/>
    </source>
</evidence>
<reference evidence="9" key="1">
    <citation type="journal article" date="2020" name="ISME J.">
        <title>Gammaproteobacteria mediating utilization of methyl-, sulfur- and petroleum organic compounds in deep ocean hydrothermal plumes.</title>
        <authorList>
            <person name="Zhou Z."/>
            <person name="Liu Y."/>
            <person name="Pan J."/>
            <person name="Cron B.R."/>
            <person name="Toner B.M."/>
            <person name="Anantharaman K."/>
            <person name="Breier J.A."/>
            <person name="Dick G.J."/>
            <person name="Li M."/>
        </authorList>
    </citation>
    <scope>NUCLEOTIDE SEQUENCE</scope>
    <source>
        <strain evidence="9">SZUA-1501</strain>
    </source>
</reference>
<keyword evidence="7" id="KW-0479">Metal-binding</keyword>
<dbReference type="InterPro" id="IPR036390">
    <property type="entry name" value="WH_DNA-bd_sf"/>
</dbReference>
<evidence type="ECO:0000313" key="10">
    <source>
        <dbReference type="Proteomes" id="UP000606463"/>
    </source>
</evidence>
<dbReference type="GO" id="GO:0000976">
    <property type="term" value="F:transcription cis-regulatory region binding"/>
    <property type="evidence" value="ECO:0007669"/>
    <property type="project" value="TreeGrafter"/>
</dbReference>